<sequence length="1271" mass="146347">MADIKALLKEARKLINDKNFKEAQECCKNILRQDKQNYFALILLGKSLEDSVQAPLAFQKAISAKPDQPLAWQGLANYYERKNDNLIKPKLFPIYKQMLNMEIEEEKSLELIQKIGQLACTLKNSEALSILSKFISTTKKIKLIEEAQKQLIFILKSEIPCKEEDIQSILTILKKIRASDPSETIELLQCKVIIQRHDFYEALQEIIRLDFFSQNITVKEWLCQQLCMKYVENMSFCNFDIKNNVDEITEGITNSKYPALLRSMISYDEGLYFDAYKQSVPLINFNEADVTEATFIINCTIKLKKWSVTQKLTTIFLNKVKDEKFTLKLQILLFISLAKQYKWKEAISVIQNISLESLMPNEQALLAECHIQTNESADQIIQNLKSTEYQVQLQSMYLIKQHKFEEVIKLLENDTENKLSSLYLGKAFWELKDYDKCHLNLLKAAKLNPDNADVFLYLGNLYYKYKNDLEKAKKCYEKAYNLDSINYKITKKLSEVYIKLNQMDNNYQLLNILAKNVTPDHTWVYFRLGLHYLNKREWENAIINFRNVIKSDHTDTTAFECLADAYYSRGSYTSASKAYSRVMAIDPSKSVHCLSRIGYIHSLLTQYEDAILTFEKVLVYDPHSLLALKGIAETWIRIAKKKVTAKIYGSARDCAQQAVNYITKCIITGKQYTCFWKLLGDTLMFITKLPNKYAYVYMSPLNKNASSGETKIDKLDLFPQAIACYSYITKQKQIISSYDLASAYLSYYHETNKKVNCQLSFNLTVKCIEEKPSVWRNWNLLGKVCIAIKKYNLSQHCFIKAITTTRKWSVAKIWCNLGTLYLKLKLYKLANYCFWRGQSTLPSYPHSWIGQGLIAEVIREEEAMDLLRHASRLGYHSESAFGYADWVCRTLNSNKSKDDPESKYAIEGLYAITYAIDLLEWYCNFEASDACAYTILGILQERNGLYKTALKSYENALKFCDESRKNITLLNLGRIFLRTEHYDEAVQAYKAITEASLDSTIGLALALLKKGLYEEAYAAYDTALHWLSNDDNEKADILVAMAGIVYMYKGAEDAKTLLFHSIQISQKKPTAYSLFAICSLGLIHSDQSLSKLAISELQKYKKESDFGFDIGFLKSYMFVCENDIERAIKLLSDSIHDYPSNALLWFCMAQYCLRNVDVKPKVASCCAQKALCCTKYGHFDCNAAKIIASASIAEHLAGDRVKAFILAKEGLHMYPNQSEIWAALLLSLVSNKTWTERKYWLLTAAGHMRRHLNISRPMSRWVSLIEKKLCK</sequence>
<evidence type="ECO:0000313" key="2">
    <source>
        <dbReference type="Proteomes" id="UP000824533"/>
    </source>
</evidence>
<name>A0ACC1DB08_9NEOP</name>
<accession>A0ACC1DB08</accession>
<comment type="caution">
    <text evidence="1">The sequence shown here is derived from an EMBL/GenBank/DDBJ whole genome shotgun (WGS) entry which is preliminary data.</text>
</comment>
<gene>
    <name evidence="1" type="ORF">K1T71_003996</name>
</gene>
<protein>
    <submittedName>
        <fullName evidence="1">Uncharacterized protein</fullName>
    </submittedName>
</protein>
<keyword evidence="2" id="KW-1185">Reference proteome</keyword>
<dbReference type="EMBL" id="CM034392">
    <property type="protein sequence ID" value="KAJ0180592.1"/>
    <property type="molecule type" value="Genomic_DNA"/>
</dbReference>
<reference evidence="1 2" key="1">
    <citation type="journal article" date="2021" name="Front. Genet.">
        <title>Chromosome-Level Genome Assembly Reveals Significant Gene Expansion in the Toll and IMD Signaling Pathways of Dendrolimus kikuchii.</title>
        <authorList>
            <person name="Zhou J."/>
            <person name="Wu P."/>
            <person name="Xiong Z."/>
            <person name="Liu N."/>
            <person name="Zhao N."/>
            <person name="Ji M."/>
            <person name="Qiu Y."/>
            <person name="Yang B."/>
        </authorList>
    </citation>
    <scope>NUCLEOTIDE SEQUENCE [LARGE SCALE GENOMIC DNA]</scope>
    <source>
        <strain evidence="1">Ann1</strain>
    </source>
</reference>
<proteinExistence type="predicted"/>
<evidence type="ECO:0000313" key="1">
    <source>
        <dbReference type="EMBL" id="KAJ0180592.1"/>
    </source>
</evidence>
<dbReference type="Proteomes" id="UP000824533">
    <property type="component" value="Linkage Group LG06"/>
</dbReference>
<organism evidence="1 2">
    <name type="scientific">Dendrolimus kikuchii</name>
    <dbReference type="NCBI Taxonomy" id="765133"/>
    <lineage>
        <taxon>Eukaryota</taxon>
        <taxon>Metazoa</taxon>
        <taxon>Ecdysozoa</taxon>
        <taxon>Arthropoda</taxon>
        <taxon>Hexapoda</taxon>
        <taxon>Insecta</taxon>
        <taxon>Pterygota</taxon>
        <taxon>Neoptera</taxon>
        <taxon>Endopterygota</taxon>
        <taxon>Lepidoptera</taxon>
        <taxon>Glossata</taxon>
        <taxon>Ditrysia</taxon>
        <taxon>Bombycoidea</taxon>
        <taxon>Lasiocampidae</taxon>
        <taxon>Dendrolimus</taxon>
    </lineage>
</organism>